<dbReference type="AlphaFoldDB" id="A0A3P3YIN6"/>
<reference evidence="3 4" key="1">
    <citation type="submission" date="2018-03" db="EMBL/GenBank/DDBJ databases">
        <authorList>
            <person name="Fogelqvist J."/>
        </authorList>
    </citation>
    <scope>NUCLEOTIDE SEQUENCE [LARGE SCALE GENOMIC DNA]</scope>
</reference>
<accession>A0A3P3YIN6</accession>
<evidence type="ECO:0000256" key="1">
    <source>
        <dbReference type="SAM" id="MobiDB-lite"/>
    </source>
</evidence>
<gene>
    <name evidence="3" type="ORF">PLBR_LOCUS7266</name>
</gene>
<evidence type="ECO:0000256" key="2">
    <source>
        <dbReference type="SAM" id="Phobius"/>
    </source>
</evidence>
<dbReference type="InterPro" id="IPR027417">
    <property type="entry name" value="P-loop_NTPase"/>
</dbReference>
<evidence type="ECO:0000313" key="4">
    <source>
        <dbReference type="Proteomes" id="UP000290189"/>
    </source>
</evidence>
<dbReference type="EMBL" id="OVEO01000013">
    <property type="protein sequence ID" value="SPR00051.1"/>
    <property type="molecule type" value="Genomic_DNA"/>
</dbReference>
<feature type="transmembrane region" description="Helical" evidence="2">
    <location>
        <begin position="16"/>
        <end position="40"/>
    </location>
</feature>
<keyword evidence="2" id="KW-1133">Transmembrane helix</keyword>
<organism evidence="3 4">
    <name type="scientific">Plasmodiophora brassicae</name>
    <name type="common">Clubroot disease agent</name>
    <dbReference type="NCBI Taxonomy" id="37360"/>
    <lineage>
        <taxon>Eukaryota</taxon>
        <taxon>Sar</taxon>
        <taxon>Rhizaria</taxon>
        <taxon>Endomyxa</taxon>
        <taxon>Phytomyxea</taxon>
        <taxon>Plasmodiophorida</taxon>
        <taxon>Plasmodiophoridae</taxon>
        <taxon>Plasmodiophora</taxon>
    </lineage>
</organism>
<keyword evidence="2" id="KW-0472">Membrane</keyword>
<protein>
    <submittedName>
        <fullName evidence="3">Uncharacterized protein</fullName>
    </submittedName>
</protein>
<proteinExistence type="predicted"/>
<evidence type="ECO:0000313" key="3">
    <source>
        <dbReference type="EMBL" id="SPR00051.1"/>
    </source>
</evidence>
<feature type="region of interest" description="Disordered" evidence="1">
    <location>
        <begin position="498"/>
        <end position="565"/>
    </location>
</feature>
<dbReference type="Proteomes" id="UP000290189">
    <property type="component" value="Unassembled WGS sequence"/>
</dbReference>
<name>A0A3P3YIN6_PLABS</name>
<dbReference type="SUPFAM" id="SSF52540">
    <property type="entry name" value="P-loop containing nucleoside triphosphate hydrolases"/>
    <property type="match status" value="1"/>
</dbReference>
<geneLocation type="mitochondrion" evidence="3"/>
<keyword evidence="2" id="KW-0812">Transmembrane</keyword>
<sequence length="565" mass="61474">MVGAAAAALYRRVPSAILGGGALFLCTVWPMAIDVVRRLLPCLGPRRRRRAVPPALASAGAHVRTTLPYVERASRAPATLVEGGPGSGKSFLVDGIVERGAFDAVYRVDMTDEATMRHDIEAILDDGATDRETFEQVFARFLRFLDAAGANAVVVLDRFRASDERIVRRVCDGRQHCTVIVMTRDHVPAAVLDLFSEAHCCSNLNDDAAVAFLDDAVPSADDREAIARRAKRPLTIEVVQLMRGVAKQIGAEAIGELSNGQDPWTLAWNWMSPSMRRSARIMAALSDPLPEALARCIDEAGDVIRQDIAPMQSVHVVSTCAGYVPGACFSMARCARACLQRDLPIETLAQAARAVQVCWAGHAASSSSSSSSRWAMLLIAHCEGIARQFSVDVIYREDAYVESFCANQAALAHMYLHVQRPSRAVLALQTSLRVIYSRSPLQEPFTEYMSKTLLLLATAYANQGDVRSYRRALSAASGVDPSSPRPLSRIRLLERAESPARSSTFGRSEESVDASSQASDADDQPDAGTERPGTRALSFRRRRPLFGEREHEGGTQPGTSDTSFR</sequence>
<keyword evidence="3" id="KW-0496">Mitochondrion</keyword>